<feature type="transmembrane region" description="Helical" evidence="6">
    <location>
        <begin position="453"/>
        <end position="471"/>
    </location>
</feature>
<dbReference type="Gene3D" id="1.20.1250.20">
    <property type="entry name" value="MFS general substrate transporter like domains"/>
    <property type="match status" value="1"/>
</dbReference>
<feature type="transmembrane region" description="Helical" evidence="6">
    <location>
        <begin position="38"/>
        <end position="61"/>
    </location>
</feature>
<feature type="transmembrane region" description="Helical" evidence="6">
    <location>
        <begin position="112"/>
        <end position="130"/>
    </location>
</feature>
<dbReference type="FunFam" id="1.20.1250.20:FF:000117">
    <property type="entry name" value="MFS hexose transporter"/>
    <property type="match status" value="1"/>
</dbReference>
<feature type="transmembrane region" description="Helical" evidence="6">
    <location>
        <begin position="190"/>
        <end position="212"/>
    </location>
</feature>
<feature type="transmembrane region" description="Helical" evidence="6">
    <location>
        <begin position="378"/>
        <end position="396"/>
    </location>
</feature>
<evidence type="ECO:0000313" key="9">
    <source>
        <dbReference type="Proteomes" id="UP001172673"/>
    </source>
</evidence>
<protein>
    <recommendedName>
        <fullName evidence="7">Major facilitator superfamily (MFS) profile domain-containing protein</fullName>
    </recommendedName>
</protein>
<evidence type="ECO:0000256" key="3">
    <source>
        <dbReference type="ARBA" id="ARBA00022692"/>
    </source>
</evidence>
<dbReference type="InterPro" id="IPR050360">
    <property type="entry name" value="MFS_Sugar_Transporters"/>
</dbReference>
<dbReference type="AlphaFoldDB" id="A0AA39CFP0"/>
<feature type="transmembrane region" description="Helical" evidence="6">
    <location>
        <begin position="416"/>
        <end position="441"/>
    </location>
</feature>
<dbReference type="InterPro" id="IPR020846">
    <property type="entry name" value="MFS_dom"/>
</dbReference>
<evidence type="ECO:0000256" key="4">
    <source>
        <dbReference type="ARBA" id="ARBA00022989"/>
    </source>
</evidence>
<name>A0AA39CFP0_9EURO</name>
<sequence length="567" mass="63285">MANLFKKATHEIGASDPILTRIAAEDKVPWYRKRNMRFLYFMLFPTCMGIELTSGFDSQLINALQIVPSWIDYFGNPQGSLKGIIAAAYSLGAILSLPFIPFVNEKFGRRGSIFGGSCIMVIGALVQGFARNGQCPAVPQYSEENFLADLVSLVGMYIAARIILGFGIPTCIVSGSALIGELGYPKERPVLTSLFNVSYFIGQIAAAGITFGTNNIASNWGWRIPSLLQMAPSLLQITFVYFVPESPRWLVTKDRSEEAYDILVKYHAEGDRQSEFVRAEMAQIQTTIHIEIEAKKKGWSYVFSTPGMRRRVFLSSFLGLFTQWSGNTLISYYLGDLLAMIGHTDSVFKQKINLAGSCWALVAGVTVALLVPRFKRRTMYLACTCSLLLVYISWTISMQQALKAISEGRQNNAAGAATIAFIFIYSPCYNLGYNALTYTYLVEIWPFAERSRGIAIFQFFGRGAGFFTTFVNPIGLKNISWKWLITYCCWLAFEICFVWFFFPETSGRTLEELAFLFEDKALADKAVVAVEKVVHHGDIDPVSIDPKNIEVGHAEIVEQVPEKGSRV</sequence>
<evidence type="ECO:0000256" key="6">
    <source>
        <dbReference type="SAM" id="Phobius"/>
    </source>
</evidence>
<proteinExistence type="inferred from homology"/>
<dbReference type="InterPro" id="IPR036259">
    <property type="entry name" value="MFS_trans_sf"/>
</dbReference>
<feature type="domain" description="Major facilitator superfamily (MFS) profile" evidence="7">
    <location>
        <begin position="43"/>
        <end position="506"/>
    </location>
</feature>
<keyword evidence="3 6" id="KW-0812">Transmembrane</keyword>
<evidence type="ECO:0000259" key="7">
    <source>
        <dbReference type="PROSITE" id="PS50850"/>
    </source>
</evidence>
<dbReference type="PANTHER" id="PTHR48022:SF29">
    <property type="entry name" value="SUGAR TRANSPORTER, PUTATIVE (AFU_ORTHOLOGUE AFUA_6G14500)-RELATED"/>
    <property type="match status" value="1"/>
</dbReference>
<comment type="subcellular location">
    <subcellularLocation>
        <location evidence="1">Membrane</location>
        <topology evidence="1">Multi-pass membrane protein</topology>
    </subcellularLocation>
</comment>
<dbReference type="Proteomes" id="UP001172673">
    <property type="component" value="Unassembled WGS sequence"/>
</dbReference>
<keyword evidence="5 6" id="KW-0472">Membrane</keyword>
<feature type="transmembrane region" description="Helical" evidence="6">
    <location>
        <begin position="483"/>
        <end position="502"/>
    </location>
</feature>
<comment type="similarity">
    <text evidence="2">Belongs to the major facilitator superfamily. Sugar transporter (TC 2.A.1.1) family.</text>
</comment>
<dbReference type="EMBL" id="JAPDRK010000014">
    <property type="protein sequence ID" value="KAJ9606427.1"/>
    <property type="molecule type" value="Genomic_DNA"/>
</dbReference>
<feature type="transmembrane region" description="Helical" evidence="6">
    <location>
        <begin position="224"/>
        <end position="243"/>
    </location>
</feature>
<dbReference type="PANTHER" id="PTHR48022">
    <property type="entry name" value="PLASTIDIC GLUCOSE TRANSPORTER 4"/>
    <property type="match status" value="1"/>
</dbReference>
<accession>A0AA39CFP0</accession>
<dbReference type="PROSITE" id="PS50850">
    <property type="entry name" value="MFS"/>
    <property type="match status" value="1"/>
</dbReference>
<feature type="transmembrane region" description="Helical" evidence="6">
    <location>
        <begin position="150"/>
        <end position="178"/>
    </location>
</feature>
<dbReference type="GO" id="GO:0005351">
    <property type="term" value="F:carbohydrate:proton symporter activity"/>
    <property type="evidence" value="ECO:0007669"/>
    <property type="project" value="TreeGrafter"/>
</dbReference>
<dbReference type="InterPro" id="IPR005828">
    <property type="entry name" value="MFS_sugar_transport-like"/>
</dbReference>
<evidence type="ECO:0000256" key="2">
    <source>
        <dbReference type="ARBA" id="ARBA00010992"/>
    </source>
</evidence>
<dbReference type="SUPFAM" id="SSF103473">
    <property type="entry name" value="MFS general substrate transporter"/>
    <property type="match status" value="1"/>
</dbReference>
<feature type="transmembrane region" description="Helical" evidence="6">
    <location>
        <begin position="312"/>
        <end position="334"/>
    </location>
</feature>
<evidence type="ECO:0000313" key="8">
    <source>
        <dbReference type="EMBL" id="KAJ9606427.1"/>
    </source>
</evidence>
<feature type="transmembrane region" description="Helical" evidence="6">
    <location>
        <begin position="81"/>
        <end position="100"/>
    </location>
</feature>
<gene>
    <name evidence="8" type="ORF">H2200_009388</name>
</gene>
<evidence type="ECO:0000256" key="1">
    <source>
        <dbReference type="ARBA" id="ARBA00004141"/>
    </source>
</evidence>
<keyword evidence="9" id="KW-1185">Reference proteome</keyword>
<reference evidence="8" key="1">
    <citation type="submission" date="2022-10" db="EMBL/GenBank/DDBJ databases">
        <title>Culturing micro-colonial fungi from biological soil crusts in the Mojave desert and describing Neophaeococcomyces mojavensis, and introducing the new genera and species Taxawa tesnikishii.</title>
        <authorList>
            <person name="Kurbessoian T."/>
            <person name="Stajich J.E."/>
        </authorList>
    </citation>
    <scope>NUCLEOTIDE SEQUENCE</scope>
    <source>
        <strain evidence="8">TK_41</strain>
    </source>
</reference>
<dbReference type="GO" id="GO:0016020">
    <property type="term" value="C:membrane"/>
    <property type="evidence" value="ECO:0007669"/>
    <property type="project" value="UniProtKB-SubCell"/>
</dbReference>
<dbReference type="Pfam" id="PF00083">
    <property type="entry name" value="Sugar_tr"/>
    <property type="match status" value="1"/>
</dbReference>
<organism evidence="8 9">
    <name type="scientific">Cladophialophora chaetospira</name>
    <dbReference type="NCBI Taxonomy" id="386627"/>
    <lineage>
        <taxon>Eukaryota</taxon>
        <taxon>Fungi</taxon>
        <taxon>Dikarya</taxon>
        <taxon>Ascomycota</taxon>
        <taxon>Pezizomycotina</taxon>
        <taxon>Eurotiomycetes</taxon>
        <taxon>Chaetothyriomycetidae</taxon>
        <taxon>Chaetothyriales</taxon>
        <taxon>Herpotrichiellaceae</taxon>
        <taxon>Cladophialophora</taxon>
    </lineage>
</organism>
<comment type="caution">
    <text evidence="8">The sequence shown here is derived from an EMBL/GenBank/DDBJ whole genome shotgun (WGS) entry which is preliminary data.</text>
</comment>
<keyword evidence="4 6" id="KW-1133">Transmembrane helix</keyword>
<feature type="transmembrane region" description="Helical" evidence="6">
    <location>
        <begin position="354"/>
        <end position="371"/>
    </location>
</feature>
<evidence type="ECO:0000256" key="5">
    <source>
        <dbReference type="ARBA" id="ARBA00023136"/>
    </source>
</evidence>